<dbReference type="Pfam" id="PF00393">
    <property type="entry name" value="6PGD"/>
    <property type="match status" value="1"/>
</dbReference>
<keyword evidence="3" id="KW-0311">Gluconate utilization</keyword>
<dbReference type="GO" id="GO:0019521">
    <property type="term" value="P:D-gluconate metabolic process"/>
    <property type="evidence" value="ECO:0007669"/>
    <property type="project" value="UniProtKB-KW"/>
</dbReference>
<evidence type="ECO:0000256" key="2">
    <source>
        <dbReference type="ARBA" id="ARBA00023002"/>
    </source>
</evidence>
<dbReference type="InterPro" id="IPR008927">
    <property type="entry name" value="6-PGluconate_DH-like_C_sf"/>
</dbReference>
<dbReference type="RefSeq" id="WP_015069991.1">
    <property type="nucleotide sequence ID" value="NZ_CP013126.1"/>
</dbReference>
<dbReference type="NCBIfam" id="NF007161">
    <property type="entry name" value="PRK09599.1"/>
    <property type="match status" value="1"/>
</dbReference>
<dbReference type="KEGG" id="aaci:ASQ49_14885"/>
<evidence type="ECO:0000256" key="1">
    <source>
        <dbReference type="ARBA" id="ARBA00008419"/>
    </source>
</evidence>
<dbReference type="InterPro" id="IPR004849">
    <property type="entry name" value="6DGDH_YqeC"/>
</dbReference>
<dbReference type="Proteomes" id="UP000178666">
    <property type="component" value="Chromosome"/>
</dbReference>
<dbReference type="InterPro" id="IPR006183">
    <property type="entry name" value="Pgluconate_DH"/>
</dbReference>
<dbReference type="OMA" id="NGYALMY"/>
<proteinExistence type="inferred from homology"/>
<dbReference type="InterPro" id="IPR036291">
    <property type="entry name" value="NAD(P)-bd_dom_sf"/>
</dbReference>
<dbReference type="Gene3D" id="1.10.1040.10">
    <property type="entry name" value="N-(1-d-carboxylethyl)-l-norvaline Dehydrogenase, domain 2"/>
    <property type="match status" value="1"/>
</dbReference>
<evidence type="ECO:0000313" key="8">
    <source>
        <dbReference type="Proteomes" id="UP000178666"/>
    </source>
</evidence>
<dbReference type="InterPro" id="IPR006114">
    <property type="entry name" value="6PGDH_C"/>
</dbReference>
<protein>
    <submittedName>
        <fullName evidence="5 6">6-phosphogluconate dehydrogenase</fullName>
    </submittedName>
</protein>
<accession>A0A142KKY1</accession>
<evidence type="ECO:0000313" key="6">
    <source>
        <dbReference type="EMBL" id="AOZ45558.1"/>
    </source>
</evidence>
<comment type="similarity">
    <text evidence="1">Belongs to the 6-phosphogluconate dehydrogenase family.</text>
</comment>
<evidence type="ECO:0000313" key="5">
    <source>
        <dbReference type="EMBL" id="AMS06769.1"/>
    </source>
</evidence>
<name>A0A142KKY1_9ACTN</name>
<dbReference type="PANTHER" id="PTHR11811">
    <property type="entry name" value="6-PHOSPHOGLUCONATE DEHYDROGENASE"/>
    <property type="match status" value="1"/>
</dbReference>
<dbReference type="GO" id="GO:0006098">
    <property type="term" value="P:pentose-phosphate shunt"/>
    <property type="evidence" value="ECO:0007669"/>
    <property type="project" value="InterPro"/>
</dbReference>
<dbReference type="Pfam" id="PF03446">
    <property type="entry name" value="NAD_binding_2"/>
    <property type="match status" value="1"/>
</dbReference>
<dbReference type="Gene3D" id="3.40.50.720">
    <property type="entry name" value="NAD(P)-binding Rossmann-like Domain"/>
    <property type="match status" value="1"/>
</dbReference>
<feature type="domain" description="6-phosphogluconate dehydrogenase C-terminal" evidence="4">
    <location>
        <begin position="160"/>
        <end position="287"/>
    </location>
</feature>
<keyword evidence="8" id="KW-1185">Reference proteome</keyword>
<evidence type="ECO:0000256" key="3">
    <source>
        <dbReference type="ARBA" id="ARBA00023064"/>
    </source>
</evidence>
<dbReference type="InterPro" id="IPR006115">
    <property type="entry name" value="6PGDH_NADP-bd"/>
</dbReference>
<dbReference type="SUPFAM" id="SSF51735">
    <property type="entry name" value="NAD(P)-binding Rossmann-fold domains"/>
    <property type="match status" value="1"/>
</dbReference>
<dbReference type="GO" id="GO:0004616">
    <property type="term" value="F:phosphogluconate dehydrogenase (decarboxylating) activity"/>
    <property type="evidence" value="ECO:0007669"/>
    <property type="project" value="InterPro"/>
</dbReference>
<sequence length="292" mass="30798">MRIALVGLGRMGANMRDRLKHRGIDVVGYDRNPALRDADSLESMVTRLGPGPRIVWIMLPEGVVDDTLAELTPLLGAGDVVVDGGNSRWTADAPRAERLAAHDIGYADCGVSGGVWGAEGGYGLMVGGSPDDVRAIWPVLTALAPEDGSGLVHAGAVGAGHYAKMVHNGIEYALMEAYAEGYELLAADSPVDSITEVFDAWRSGTVIRSWLLDLCTEALRSDPGLSRISGWADDSGEGRWTVEAALDAAVPVPAISASLFARFASRQDDSPAMRLVAAMRQQFGGHPVHPAG</sequence>
<evidence type="ECO:0000313" key="7">
    <source>
        <dbReference type="Proteomes" id="UP000075221"/>
    </source>
</evidence>
<dbReference type="PRINTS" id="PR00076">
    <property type="entry name" value="6PGDHDRGNASE"/>
</dbReference>
<dbReference type="InterPro" id="IPR013328">
    <property type="entry name" value="6PGD_dom2"/>
</dbReference>
<dbReference type="SUPFAM" id="SSF48179">
    <property type="entry name" value="6-phosphogluconate dehydrogenase C-terminal domain-like"/>
    <property type="match status" value="1"/>
</dbReference>
<keyword evidence="2" id="KW-0560">Oxidoreductase</keyword>
<dbReference type="Proteomes" id="UP000075221">
    <property type="component" value="Chromosome"/>
</dbReference>
<reference evidence="5 7" key="2">
    <citation type="submission" date="2016-02" db="EMBL/GenBank/DDBJ databases">
        <title>Complete Genome Sequence of Propionibacterium acidipropionici ATCC 55737.</title>
        <authorList>
            <person name="Luna Flores C.H."/>
            <person name="Nielsen L.K."/>
            <person name="Marcellin E."/>
        </authorList>
    </citation>
    <scope>NUCLEOTIDE SEQUENCE [LARGE SCALE GENOMIC DNA]</scope>
    <source>
        <strain evidence="5 7">ATCC 55737</strain>
    </source>
</reference>
<dbReference type="OrthoDB" id="9804542at2"/>
<dbReference type="NCBIfam" id="TIGR00872">
    <property type="entry name" value="gnd_rel"/>
    <property type="match status" value="1"/>
</dbReference>
<gene>
    <name evidence="6" type="ORF">A8L58_01215</name>
    <name evidence="5" type="ORF">AXH35_16275</name>
</gene>
<dbReference type="SMART" id="SM01350">
    <property type="entry name" value="6PGD"/>
    <property type="match status" value="1"/>
</dbReference>
<evidence type="ECO:0000259" key="4">
    <source>
        <dbReference type="SMART" id="SM01350"/>
    </source>
</evidence>
<organism evidence="5 7">
    <name type="scientific">Acidipropionibacterium acidipropionici</name>
    <dbReference type="NCBI Taxonomy" id="1748"/>
    <lineage>
        <taxon>Bacteria</taxon>
        <taxon>Bacillati</taxon>
        <taxon>Actinomycetota</taxon>
        <taxon>Actinomycetes</taxon>
        <taxon>Propionibacteriales</taxon>
        <taxon>Propionibacteriaceae</taxon>
        <taxon>Acidipropionibacterium</taxon>
    </lineage>
</organism>
<reference evidence="6 8" key="1">
    <citation type="journal article" date="2016" name="Plant Dis.">
        <title>Improved production of propionic acid using genome shuffling.</title>
        <authorList>
            <person name="Luna-Flores C.H."/>
            <person name="Palfreyman R.W."/>
            <person name="Kromer J.O."/>
            <person name="Nielsen L.K."/>
            <person name="Marcellin E."/>
        </authorList>
    </citation>
    <scope>NUCLEOTIDE SEQUENCE [LARGE SCALE GENOMIC DNA]</scope>
    <source>
        <strain evidence="6 8">F3E8</strain>
    </source>
</reference>
<dbReference type="EMBL" id="CP014352">
    <property type="protein sequence ID" value="AMS06769.1"/>
    <property type="molecule type" value="Genomic_DNA"/>
</dbReference>
<dbReference type="AlphaFoldDB" id="A0A142KKY1"/>
<dbReference type="GeneID" id="88086290"/>
<dbReference type="EMBL" id="CP015970">
    <property type="protein sequence ID" value="AOZ45558.1"/>
    <property type="molecule type" value="Genomic_DNA"/>
</dbReference>
<dbReference type="GO" id="GO:0050661">
    <property type="term" value="F:NADP binding"/>
    <property type="evidence" value="ECO:0007669"/>
    <property type="project" value="InterPro"/>
</dbReference>